<evidence type="ECO:0000313" key="2">
    <source>
        <dbReference type="EMBL" id="MFI0915238.1"/>
    </source>
</evidence>
<keyword evidence="3" id="KW-1185">Reference proteome</keyword>
<accession>A0ABW7TCX6</accession>
<evidence type="ECO:0000313" key="3">
    <source>
        <dbReference type="Proteomes" id="UP001611162"/>
    </source>
</evidence>
<name>A0ABW7TCX6_9ACTN</name>
<dbReference type="EMBL" id="JBIRRB010000018">
    <property type="protein sequence ID" value="MFI0915238.1"/>
    <property type="molecule type" value="Genomic_DNA"/>
</dbReference>
<organism evidence="2 3">
    <name type="scientific">Streptomyces abikoensis</name>
    <dbReference type="NCBI Taxonomy" id="97398"/>
    <lineage>
        <taxon>Bacteria</taxon>
        <taxon>Bacillati</taxon>
        <taxon>Actinomycetota</taxon>
        <taxon>Actinomycetes</taxon>
        <taxon>Kitasatosporales</taxon>
        <taxon>Streptomycetaceae</taxon>
        <taxon>Streptomyces</taxon>
    </lineage>
</organism>
<dbReference type="Proteomes" id="UP001611162">
    <property type="component" value="Unassembled WGS sequence"/>
</dbReference>
<sequence length="96" mass="11180">MTTPDYSHLKHDTYGYEHFGYPSDKPTKNDCLWGLLVRTRNGIRIIYAANEAIRDHLAWRTPGLRAFLHRENPTSPWTKTTSSGRVIHTATQERQR</sequence>
<feature type="compositionally biased region" description="Polar residues" evidence="1">
    <location>
        <begin position="73"/>
        <end position="90"/>
    </location>
</feature>
<gene>
    <name evidence="2" type="ORF">ACH4TF_33120</name>
</gene>
<protein>
    <submittedName>
        <fullName evidence="2">Uncharacterized protein</fullName>
    </submittedName>
</protein>
<proteinExistence type="predicted"/>
<reference evidence="2 3" key="1">
    <citation type="submission" date="2024-10" db="EMBL/GenBank/DDBJ databases">
        <title>The Natural Products Discovery Center: Release of the First 8490 Sequenced Strains for Exploring Actinobacteria Biosynthetic Diversity.</title>
        <authorList>
            <person name="Kalkreuter E."/>
            <person name="Kautsar S.A."/>
            <person name="Yang D."/>
            <person name="Bader C.D."/>
            <person name="Teijaro C.N."/>
            <person name="Fluegel L."/>
            <person name="Davis C.M."/>
            <person name="Simpson J.R."/>
            <person name="Lauterbach L."/>
            <person name="Steele A.D."/>
            <person name="Gui C."/>
            <person name="Meng S."/>
            <person name="Li G."/>
            <person name="Viehrig K."/>
            <person name="Ye F."/>
            <person name="Su P."/>
            <person name="Kiefer A.F."/>
            <person name="Nichols A."/>
            <person name="Cepeda A.J."/>
            <person name="Yan W."/>
            <person name="Fan B."/>
            <person name="Jiang Y."/>
            <person name="Adhikari A."/>
            <person name="Zheng C.-J."/>
            <person name="Schuster L."/>
            <person name="Cowan T.M."/>
            <person name="Smanski M.J."/>
            <person name="Chevrette M.G."/>
            <person name="De Carvalho L.P.S."/>
            <person name="Shen B."/>
        </authorList>
    </citation>
    <scope>NUCLEOTIDE SEQUENCE [LARGE SCALE GENOMIC DNA]</scope>
    <source>
        <strain evidence="2 3">NPDC020979</strain>
    </source>
</reference>
<dbReference type="RefSeq" id="WP_397614862.1">
    <property type="nucleotide sequence ID" value="NZ_JBIRRB010000018.1"/>
</dbReference>
<feature type="region of interest" description="Disordered" evidence="1">
    <location>
        <begin position="70"/>
        <end position="96"/>
    </location>
</feature>
<comment type="caution">
    <text evidence="2">The sequence shown here is derived from an EMBL/GenBank/DDBJ whole genome shotgun (WGS) entry which is preliminary data.</text>
</comment>
<evidence type="ECO:0000256" key="1">
    <source>
        <dbReference type="SAM" id="MobiDB-lite"/>
    </source>
</evidence>